<protein>
    <submittedName>
        <fullName evidence="8">MFS transporter</fullName>
    </submittedName>
</protein>
<dbReference type="PANTHER" id="PTHR23519:SF1">
    <property type="entry name" value="AUTOPHAGY-RELATED PROTEIN 22"/>
    <property type="match status" value="1"/>
</dbReference>
<evidence type="ECO:0000256" key="5">
    <source>
        <dbReference type="ARBA" id="ARBA00023136"/>
    </source>
</evidence>
<keyword evidence="9" id="KW-1185">Reference proteome</keyword>
<evidence type="ECO:0000256" key="6">
    <source>
        <dbReference type="SAM" id="Phobius"/>
    </source>
</evidence>
<evidence type="ECO:0000259" key="7">
    <source>
        <dbReference type="PROSITE" id="PS50850"/>
    </source>
</evidence>
<evidence type="ECO:0000256" key="4">
    <source>
        <dbReference type="ARBA" id="ARBA00022989"/>
    </source>
</evidence>
<feature type="transmembrane region" description="Helical" evidence="6">
    <location>
        <begin position="94"/>
        <end position="114"/>
    </location>
</feature>
<dbReference type="PANTHER" id="PTHR23519">
    <property type="entry name" value="AUTOPHAGY-RELATED PROTEIN 22"/>
    <property type="match status" value="1"/>
</dbReference>
<feature type="transmembrane region" description="Helical" evidence="6">
    <location>
        <begin position="314"/>
        <end position="334"/>
    </location>
</feature>
<feature type="transmembrane region" description="Helical" evidence="6">
    <location>
        <begin position="155"/>
        <end position="178"/>
    </location>
</feature>
<keyword evidence="2" id="KW-0813">Transport</keyword>
<sequence length="440" mass="46880">MNSDQNSQTIGRANRKELLAWALYDFANSGYTTVVQTTIFSAYFVGVVAGAEQGIAPGLSTLLWSLAIGIANFIVMISGPLIGAVADHRACKKLFLLISSIGCIFSTALLALAGPGDIGLAMVLVTFSAIMFASGENLIAAFLPEIVPEESMGKMSGYGWSLGYFGGLLTLGICLAYITWAKQHGLSATHFVPVTLLITAAIFALAAAPTFLWLRERATPSALNESLSNLQISYARLAHTFKEAARFRDLLRFLITLGVYQSGVSTVVVLSAVYAQEVMGFDTQSLIVLVMVVNVTAAIGAFICGHLQDRIGSVPSLAITLIIWIIAVIAALLADKPALMWLAGNMIGLAMGASQSVGRALVGKFSPTERAGEFLGLWGLVNRLSAIVGPLSYGLINYWSNGNHRLSLLSTLSFFIIGLFLLFQVNERRGKAAAMLNNEG</sequence>
<reference evidence="8 9" key="1">
    <citation type="journal article" date="2019" name="Antonie Van Leeuwenhoek">
        <title>Description of 'Ca. Methylobacter oryzae' KRF1, a novel species from the environmentally important Methylobacter clade 2.</title>
        <authorList>
            <person name="Khatri K."/>
            <person name="Mohite J.A."/>
            <person name="Pandit P.S."/>
            <person name="Bahulikar R."/>
            <person name="Rahalkar M.C."/>
        </authorList>
    </citation>
    <scope>NUCLEOTIDE SEQUENCE [LARGE SCALE GENOMIC DNA]</scope>
    <source>
        <strain evidence="8 9">KRF1</strain>
    </source>
</reference>
<organism evidence="8 9">
    <name type="scientific">Candidatus Methylobacter oryzae</name>
    <dbReference type="NCBI Taxonomy" id="2497749"/>
    <lineage>
        <taxon>Bacteria</taxon>
        <taxon>Pseudomonadati</taxon>
        <taxon>Pseudomonadota</taxon>
        <taxon>Gammaproteobacteria</taxon>
        <taxon>Methylococcales</taxon>
        <taxon>Methylococcaceae</taxon>
        <taxon>Methylobacter</taxon>
    </lineage>
</organism>
<name>A0ABY3CF52_9GAMM</name>
<dbReference type="Proteomes" id="UP000733744">
    <property type="component" value="Unassembled WGS sequence"/>
</dbReference>
<evidence type="ECO:0000256" key="1">
    <source>
        <dbReference type="ARBA" id="ARBA00004127"/>
    </source>
</evidence>
<feature type="transmembrane region" description="Helical" evidence="6">
    <location>
        <begin position="408"/>
        <end position="425"/>
    </location>
</feature>
<dbReference type="EMBL" id="RYFG02000015">
    <property type="protein sequence ID" value="TRX01961.1"/>
    <property type="molecule type" value="Genomic_DNA"/>
</dbReference>
<accession>A0ABY3CF52</accession>
<evidence type="ECO:0000256" key="2">
    <source>
        <dbReference type="ARBA" id="ARBA00022448"/>
    </source>
</evidence>
<keyword evidence="4 6" id="KW-1133">Transmembrane helix</keyword>
<dbReference type="InterPro" id="IPR020846">
    <property type="entry name" value="MFS_dom"/>
</dbReference>
<dbReference type="Gene3D" id="1.20.1250.20">
    <property type="entry name" value="MFS general substrate transporter like domains"/>
    <property type="match status" value="1"/>
</dbReference>
<dbReference type="InterPro" id="IPR050495">
    <property type="entry name" value="ATG22/LtaA_families"/>
</dbReference>
<proteinExistence type="predicted"/>
<evidence type="ECO:0000256" key="3">
    <source>
        <dbReference type="ARBA" id="ARBA00022692"/>
    </source>
</evidence>
<keyword evidence="5 6" id="KW-0472">Membrane</keyword>
<comment type="caution">
    <text evidence="8">The sequence shown here is derived from an EMBL/GenBank/DDBJ whole genome shotgun (WGS) entry which is preliminary data.</text>
</comment>
<dbReference type="RefSeq" id="WP_127030708.1">
    <property type="nucleotide sequence ID" value="NZ_RYFG02000015.1"/>
</dbReference>
<dbReference type="PROSITE" id="PS50850">
    <property type="entry name" value="MFS"/>
    <property type="match status" value="1"/>
</dbReference>
<comment type="subcellular location">
    <subcellularLocation>
        <location evidence="1">Endomembrane system</location>
        <topology evidence="1">Multi-pass membrane protein</topology>
    </subcellularLocation>
</comment>
<feature type="transmembrane region" description="Helical" evidence="6">
    <location>
        <begin position="250"/>
        <end position="274"/>
    </location>
</feature>
<feature type="transmembrane region" description="Helical" evidence="6">
    <location>
        <begin position="340"/>
        <end position="362"/>
    </location>
</feature>
<evidence type="ECO:0000313" key="8">
    <source>
        <dbReference type="EMBL" id="TRX01961.1"/>
    </source>
</evidence>
<feature type="transmembrane region" description="Helical" evidence="6">
    <location>
        <begin position="374"/>
        <end position="396"/>
    </location>
</feature>
<feature type="transmembrane region" description="Helical" evidence="6">
    <location>
        <begin position="120"/>
        <end position="143"/>
    </location>
</feature>
<feature type="transmembrane region" description="Helical" evidence="6">
    <location>
        <begin position="286"/>
        <end position="307"/>
    </location>
</feature>
<dbReference type="InterPro" id="IPR024671">
    <property type="entry name" value="Atg22-like"/>
</dbReference>
<gene>
    <name evidence="8" type="ORF">EKO24_003110</name>
</gene>
<dbReference type="Pfam" id="PF11700">
    <property type="entry name" value="ATG22"/>
    <property type="match status" value="1"/>
</dbReference>
<dbReference type="InterPro" id="IPR036259">
    <property type="entry name" value="MFS_trans_sf"/>
</dbReference>
<feature type="transmembrane region" description="Helical" evidence="6">
    <location>
        <begin position="190"/>
        <end position="214"/>
    </location>
</feature>
<feature type="domain" description="Major facilitator superfamily (MFS) profile" evidence="7">
    <location>
        <begin position="22"/>
        <end position="429"/>
    </location>
</feature>
<dbReference type="SUPFAM" id="SSF103473">
    <property type="entry name" value="MFS general substrate transporter"/>
    <property type="match status" value="1"/>
</dbReference>
<keyword evidence="3 6" id="KW-0812">Transmembrane</keyword>
<feature type="transmembrane region" description="Helical" evidence="6">
    <location>
        <begin position="62"/>
        <end position="82"/>
    </location>
</feature>
<evidence type="ECO:0000313" key="9">
    <source>
        <dbReference type="Proteomes" id="UP000733744"/>
    </source>
</evidence>